<sequence length="433" mass="48868">MKNNFCKIDNQPNLILLNGKGSLYAIGLLVGLLSYQKTQAQLINKGDVQIADKTIVSVYMDYENETSGDFVNDGNLYIFNNWNNNGKVSFTKEKFGSTFFTGSQPQQISGSTIATFKNIVFDNLASVVPFDLKTTIEVANTTDFQNGIVNAADYDGKVIFDENASHLNAGNQSFIDGMVQKKGKAMFEFPIGNQLYFRPSYDASSSSEKNTFSTQYFYQNSDVLYPHDKKEEIILAINDAEYWKVTQDSGDEKIVLSLTLDRATTPSAFFDKDANTELAIVRWDEKLQKWMSCKGELSDPSQSKVYEQLLTSQVTGYGIFTMAIVKKTDDGPTDLIVYNAVSPNGDGINDSFHIKGIDKYPDNEVEIYNRWGVKVFETKSYNESDNMFRGYSDGRATINRNEKLPTGTYFYILKYNNTQRVVEKSGYLYINNQ</sequence>
<proteinExistence type="predicted"/>
<accession>A0ABX2XQU0</accession>
<dbReference type="Proteomes" id="UP000093343">
    <property type="component" value="Unassembled WGS sequence"/>
</dbReference>
<organism evidence="1 2">
    <name type="scientific">Flavobacterium piscis</name>
    <dbReference type="NCBI Taxonomy" id="1114874"/>
    <lineage>
        <taxon>Bacteria</taxon>
        <taxon>Pseudomonadati</taxon>
        <taxon>Bacteroidota</taxon>
        <taxon>Flavobacteriia</taxon>
        <taxon>Flavobacteriales</taxon>
        <taxon>Flavobacteriaceae</taxon>
        <taxon>Flavobacterium</taxon>
    </lineage>
</organism>
<dbReference type="EMBL" id="LVEN01000012">
    <property type="protein sequence ID" value="OCB75990.1"/>
    <property type="molecule type" value="Genomic_DNA"/>
</dbReference>
<evidence type="ECO:0000313" key="1">
    <source>
        <dbReference type="EMBL" id="OCB75990.1"/>
    </source>
</evidence>
<evidence type="ECO:0000313" key="2">
    <source>
        <dbReference type="Proteomes" id="UP000093343"/>
    </source>
</evidence>
<dbReference type="RefSeq" id="WP_065449116.1">
    <property type="nucleotide sequence ID" value="NZ_LVEN01000012.1"/>
</dbReference>
<keyword evidence="2" id="KW-1185">Reference proteome</keyword>
<comment type="caution">
    <text evidence="1">The sequence shown here is derived from an EMBL/GenBank/DDBJ whole genome shotgun (WGS) entry which is preliminary data.</text>
</comment>
<dbReference type="NCBIfam" id="TIGR04131">
    <property type="entry name" value="Bac_Flav_CTERM"/>
    <property type="match status" value="1"/>
</dbReference>
<dbReference type="Pfam" id="PF13585">
    <property type="entry name" value="CHU_C"/>
    <property type="match status" value="1"/>
</dbReference>
<reference evidence="2" key="1">
    <citation type="submission" date="2016-03" db="EMBL/GenBank/DDBJ databases">
        <title>Draft genome sequence of Paenibacillus glacialis DSM 22343.</title>
        <authorList>
            <person name="Shin S.-K."/>
            <person name="Yi H."/>
        </authorList>
    </citation>
    <scope>NUCLEOTIDE SEQUENCE [LARGE SCALE GENOMIC DNA]</scope>
    <source>
        <strain evidence="2">CCUG 60099</strain>
    </source>
</reference>
<dbReference type="InterPro" id="IPR026341">
    <property type="entry name" value="T9SS_type_B"/>
</dbReference>
<name>A0ABX2XQU0_9FLAO</name>
<gene>
    <name evidence="1" type="ORF">FLP_08635</name>
</gene>
<protein>
    <recommendedName>
        <fullName evidence="3">Gliding motility-associated C-terminal domain-containing protein</fullName>
    </recommendedName>
</protein>
<evidence type="ECO:0008006" key="3">
    <source>
        <dbReference type="Google" id="ProtNLM"/>
    </source>
</evidence>